<dbReference type="GO" id="GO:0140359">
    <property type="term" value="F:ABC-type transporter activity"/>
    <property type="evidence" value="ECO:0007669"/>
    <property type="project" value="InterPro"/>
</dbReference>
<evidence type="ECO:0000313" key="8">
    <source>
        <dbReference type="Proteomes" id="UP000284178"/>
    </source>
</evidence>
<evidence type="ECO:0000256" key="4">
    <source>
        <dbReference type="ARBA" id="ARBA00023136"/>
    </source>
</evidence>
<dbReference type="InterPro" id="IPR013525">
    <property type="entry name" value="ABC2_TM"/>
</dbReference>
<dbReference type="InterPro" id="IPR051784">
    <property type="entry name" value="Nod_factor_ABC_transporter"/>
</dbReference>
<protein>
    <submittedName>
        <fullName evidence="7">ABC transporter permease</fullName>
    </submittedName>
</protein>
<comment type="subcellular location">
    <subcellularLocation>
        <location evidence="1">Membrane</location>
        <topology evidence="1">Multi-pass membrane protein</topology>
    </subcellularLocation>
</comment>
<dbReference type="RefSeq" id="WP_117895717.1">
    <property type="nucleotide sequence ID" value="NZ_CABJCV010000020.1"/>
</dbReference>
<feature type="transmembrane region" description="Helical" evidence="5">
    <location>
        <begin position="21"/>
        <end position="42"/>
    </location>
</feature>
<name>A0A412FR31_9FIRM</name>
<accession>A0A412FR31</accession>
<keyword evidence="8" id="KW-1185">Reference proteome</keyword>
<gene>
    <name evidence="7" type="ORF">DWY25_13750</name>
</gene>
<dbReference type="AlphaFoldDB" id="A0A412FR31"/>
<dbReference type="Proteomes" id="UP000284178">
    <property type="component" value="Unassembled WGS sequence"/>
</dbReference>
<evidence type="ECO:0000259" key="6">
    <source>
        <dbReference type="Pfam" id="PF12698"/>
    </source>
</evidence>
<dbReference type="PANTHER" id="PTHR43229:SF2">
    <property type="entry name" value="NODULATION PROTEIN J"/>
    <property type="match status" value="1"/>
</dbReference>
<feature type="domain" description="ABC-2 type transporter transmembrane" evidence="6">
    <location>
        <begin position="47"/>
        <end position="226"/>
    </location>
</feature>
<feature type="transmembrane region" description="Helical" evidence="5">
    <location>
        <begin position="54"/>
        <end position="77"/>
    </location>
</feature>
<evidence type="ECO:0000256" key="2">
    <source>
        <dbReference type="ARBA" id="ARBA00022692"/>
    </source>
</evidence>
<feature type="transmembrane region" description="Helical" evidence="5">
    <location>
        <begin position="127"/>
        <end position="152"/>
    </location>
</feature>
<dbReference type="GeneID" id="83016461"/>
<feature type="transmembrane region" description="Helical" evidence="5">
    <location>
        <begin position="207"/>
        <end position="231"/>
    </location>
</feature>
<evidence type="ECO:0000256" key="1">
    <source>
        <dbReference type="ARBA" id="ARBA00004141"/>
    </source>
</evidence>
<keyword evidence="3 5" id="KW-1133">Transmembrane helix</keyword>
<proteinExistence type="predicted"/>
<feature type="transmembrane region" description="Helical" evidence="5">
    <location>
        <begin position="98"/>
        <end position="121"/>
    </location>
</feature>
<keyword evidence="2 5" id="KW-0812">Transmembrane</keyword>
<reference evidence="7 8" key="1">
    <citation type="submission" date="2018-08" db="EMBL/GenBank/DDBJ databases">
        <title>A genome reference for cultivated species of the human gut microbiota.</title>
        <authorList>
            <person name="Zou Y."/>
            <person name="Xue W."/>
            <person name="Luo G."/>
        </authorList>
    </citation>
    <scope>NUCLEOTIDE SEQUENCE [LARGE SCALE GENOMIC DNA]</scope>
    <source>
        <strain evidence="7 8">AF24-29</strain>
    </source>
</reference>
<sequence length="242" mass="26503">MKLRSHVMAALLQKDLKMTLINKNTLVMLILPVVFAVLYGYVIPMTQTRESTNYIIALCQIMNLAMTPISLLSMMVAEEKEKNTLRTLMLSDVSAEEFLLSKSLVALFLMTIIAIADFLILKGAPELFAVYLISGTLAAISLLFLGAMIGLLCKDQMATGTLSAPFMIFIMLPAVFSTMNPTIHLIAQFLPTTAFIDLMMRQAAGLPLISGEGLMSLTVMLVWAALGALAFNQVYRRKGIDG</sequence>
<comment type="caution">
    <text evidence="7">The sequence shown here is derived from an EMBL/GenBank/DDBJ whole genome shotgun (WGS) entry which is preliminary data.</text>
</comment>
<dbReference type="GO" id="GO:0016020">
    <property type="term" value="C:membrane"/>
    <property type="evidence" value="ECO:0007669"/>
    <property type="project" value="UniProtKB-SubCell"/>
</dbReference>
<feature type="transmembrane region" description="Helical" evidence="5">
    <location>
        <begin position="164"/>
        <end position="187"/>
    </location>
</feature>
<evidence type="ECO:0000256" key="3">
    <source>
        <dbReference type="ARBA" id="ARBA00022989"/>
    </source>
</evidence>
<organism evidence="7 8">
    <name type="scientific">Holdemania filiformis</name>
    <dbReference type="NCBI Taxonomy" id="61171"/>
    <lineage>
        <taxon>Bacteria</taxon>
        <taxon>Bacillati</taxon>
        <taxon>Bacillota</taxon>
        <taxon>Erysipelotrichia</taxon>
        <taxon>Erysipelotrichales</taxon>
        <taxon>Erysipelotrichaceae</taxon>
        <taxon>Holdemania</taxon>
    </lineage>
</organism>
<dbReference type="PANTHER" id="PTHR43229">
    <property type="entry name" value="NODULATION PROTEIN J"/>
    <property type="match status" value="1"/>
</dbReference>
<dbReference type="Pfam" id="PF12698">
    <property type="entry name" value="ABC2_membrane_3"/>
    <property type="match status" value="1"/>
</dbReference>
<dbReference type="EMBL" id="QRUP01000020">
    <property type="protein sequence ID" value="RGR70653.1"/>
    <property type="molecule type" value="Genomic_DNA"/>
</dbReference>
<evidence type="ECO:0000313" key="7">
    <source>
        <dbReference type="EMBL" id="RGR70653.1"/>
    </source>
</evidence>
<evidence type="ECO:0000256" key="5">
    <source>
        <dbReference type="SAM" id="Phobius"/>
    </source>
</evidence>
<keyword evidence="4 5" id="KW-0472">Membrane</keyword>